<keyword evidence="1" id="KW-0175">Coiled coil</keyword>
<dbReference type="InterPro" id="IPR043502">
    <property type="entry name" value="DNA/RNA_pol_sf"/>
</dbReference>
<dbReference type="Pfam" id="PF00078">
    <property type="entry name" value="RVT_1"/>
    <property type="match status" value="1"/>
</dbReference>
<keyword evidence="3" id="KW-1185">Reference proteome</keyword>
<accession>A0A6J2XEG7</accession>
<dbReference type="SUPFAM" id="SSF56672">
    <property type="entry name" value="DNA/RNA polymerases"/>
    <property type="match status" value="1"/>
</dbReference>
<name>A0A6J2XEG7_SITOR</name>
<dbReference type="InParanoid" id="A0A6J2XEG7"/>
<evidence type="ECO:0000313" key="3">
    <source>
        <dbReference type="Proteomes" id="UP000504635"/>
    </source>
</evidence>
<sequence>METNETVVNIQPAEVSRSSDHLPIPEMPLTPINEQAIFESRRALHRIKALKPLEITRMDESLSDTLPNNPNIWQLNSTVYDVVKRTCQPIITHARATPEIRAQRRIKKMEAKIQLARQKASRIQCVIEYQIQGTPFTRRVRKTAAELRRNHHTLNQGILLAAKQHYIDRIKVLMISKRQLAEKTKAIMENKMFREKPGRLFSPPMAQIENPPTTEEVENFWKDLYGEVRPLRYNTPALEQFKVFAQNHRTANEPKHQITEEEVQQALQGTKNFSAPGPDCINAYWWKKLTSTHLHLARIFDTWLHGNQQIPSWVVEGRTVLIPKSGDLSQPKNYRPITCLNACYKIFTRILYARLLSAIKTALDEIHEQRGSKRGVAGCKENLLIDRSITQDSMQYQRNLSMAWIDYRKAFDSTSHELILRLLRTLEAPEAVVDCIERLMPLWKTRVCINNGTTKICTDAIQLRRGVFQGDSLSPLLFCISLLPLSIALRNTRGYKCGKPGIRGHKVTHLFYMDDLKLYTAGERDLKISLRIVEEFTSAIGMELGLNKCAVIHLKRGRNENYGEDVQLVDGSTIQKLTDDETYTYLGIEQRHFQETQKVKDSLCERYRKRLRQIWSSSLSGVNKTLATNILATPIITYSFGVIKWTENELHQLDVITRKMMHMEKSLHTKSSVPRLYLPREQGGRGLLSLESLHQRVILSTAYTLLKTQDPLLVMVRDHEKEEIGGFIFKEAKKAANKLNLIFDLQRQHPESITEHSATQVVNRIRSAQNRRFLQNHVEKPVHGAFYNIMTQQQLSERLSFAFLRSSGLRSETEGFILACQDGVYGSLVYRSRIMGQQIEDIRCRACHQAPETLWHILSACPTYAASAYTQRHNAALRVIYYHLHHMHGFDETPVLPQTPKEIESLVENETTKIYWNYPFQAFGQIRANRPDIVLRI</sequence>
<evidence type="ECO:0000313" key="4">
    <source>
        <dbReference type="RefSeq" id="XP_030749340.1"/>
    </source>
</evidence>
<dbReference type="PROSITE" id="PS50878">
    <property type="entry name" value="RT_POL"/>
    <property type="match status" value="1"/>
</dbReference>
<dbReference type="PANTHER" id="PTHR35450:SF2">
    <property type="entry name" value="REVERSE TRANSCRIPTASE DOMAIN-CONTAINING PROTEIN"/>
    <property type="match status" value="1"/>
</dbReference>
<reference evidence="4" key="1">
    <citation type="submission" date="2025-08" db="UniProtKB">
        <authorList>
            <consortium name="RefSeq"/>
        </authorList>
    </citation>
    <scope>IDENTIFICATION</scope>
    <source>
        <tissue evidence="4">Gonads</tissue>
    </source>
</reference>
<proteinExistence type="predicted"/>
<dbReference type="AlphaFoldDB" id="A0A6J2XEG7"/>
<evidence type="ECO:0000256" key="1">
    <source>
        <dbReference type="SAM" id="Coils"/>
    </source>
</evidence>
<dbReference type="OrthoDB" id="6703544at2759"/>
<feature type="domain" description="Reverse transcriptase" evidence="2">
    <location>
        <begin position="303"/>
        <end position="590"/>
    </location>
</feature>
<dbReference type="InterPro" id="IPR000477">
    <property type="entry name" value="RT_dom"/>
</dbReference>
<evidence type="ECO:0000259" key="2">
    <source>
        <dbReference type="PROSITE" id="PS50878"/>
    </source>
</evidence>
<gene>
    <name evidence="4" type="primary">LOC115877335</name>
</gene>
<dbReference type="Proteomes" id="UP000504635">
    <property type="component" value="Unplaced"/>
</dbReference>
<dbReference type="GeneID" id="115877335"/>
<dbReference type="PANTHER" id="PTHR35450">
    <property type="entry name" value="REVERSE TRANSCRIPTASE DOMAIN-CONTAINING PROTEIN"/>
    <property type="match status" value="1"/>
</dbReference>
<organism evidence="3 4">
    <name type="scientific">Sitophilus oryzae</name>
    <name type="common">Rice weevil</name>
    <name type="synonym">Curculio oryzae</name>
    <dbReference type="NCBI Taxonomy" id="7048"/>
    <lineage>
        <taxon>Eukaryota</taxon>
        <taxon>Metazoa</taxon>
        <taxon>Ecdysozoa</taxon>
        <taxon>Arthropoda</taxon>
        <taxon>Hexapoda</taxon>
        <taxon>Insecta</taxon>
        <taxon>Pterygota</taxon>
        <taxon>Neoptera</taxon>
        <taxon>Endopterygota</taxon>
        <taxon>Coleoptera</taxon>
        <taxon>Polyphaga</taxon>
        <taxon>Cucujiformia</taxon>
        <taxon>Curculionidae</taxon>
        <taxon>Dryophthorinae</taxon>
        <taxon>Sitophilus</taxon>
    </lineage>
</organism>
<dbReference type="RefSeq" id="XP_030749340.1">
    <property type="nucleotide sequence ID" value="XM_030893480.1"/>
</dbReference>
<feature type="coiled-coil region" evidence="1">
    <location>
        <begin position="99"/>
        <end position="126"/>
    </location>
</feature>
<dbReference type="GO" id="GO:0071897">
    <property type="term" value="P:DNA biosynthetic process"/>
    <property type="evidence" value="ECO:0007669"/>
    <property type="project" value="UniProtKB-ARBA"/>
</dbReference>
<dbReference type="CDD" id="cd01650">
    <property type="entry name" value="RT_nLTR_like"/>
    <property type="match status" value="1"/>
</dbReference>
<protein>
    <submittedName>
        <fullName evidence="4">Uncharacterized protein LOC115877335</fullName>
    </submittedName>
</protein>
<dbReference type="KEGG" id="soy:115877335"/>